<feature type="compositionally biased region" description="Basic and acidic residues" evidence="1">
    <location>
        <begin position="1147"/>
        <end position="1159"/>
    </location>
</feature>
<proteinExistence type="predicted"/>
<name>A0A1L3KPC7_9VIRU</name>
<evidence type="ECO:0000256" key="1">
    <source>
        <dbReference type="SAM" id="MobiDB-lite"/>
    </source>
</evidence>
<keyword evidence="2" id="KW-0696">RNA-directed RNA polymerase</keyword>
<protein>
    <submittedName>
        <fullName evidence="2">RNA-dependent RNA polymerase</fullName>
    </submittedName>
</protein>
<dbReference type="EMBL" id="KX884748">
    <property type="protein sequence ID" value="APG79236.1"/>
    <property type="molecule type" value="Genomic_RNA"/>
</dbReference>
<reference evidence="2" key="1">
    <citation type="journal article" date="2016" name="Nature">
        <title>Redefining the invertebrate RNA virosphere.</title>
        <authorList>
            <person name="Shi M."/>
            <person name="Lin X.D."/>
            <person name="Tian J.H."/>
            <person name="Chen L.J."/>
            <person name="Chen X."/>
            <person name="Li C.X."/>
            <person name="Qin X.C."/>
            <person name="Li J."/>
            <person name="Cao J.P."/>
            <person name="Eden J.S."/>
            <person name="Buchmann J."/>
            <person name="Wang W."/>
            <person name="Xu J."/>
            <person name="Holmes E.C."/>
            <person name="Zhang Y.Z."/>
        </authorList>
    </citation>
    <scope>NUCLEOTIDE SEQUENCE</scope>
    <source>
        <strain evidence="2">BHTH41702</strain>
    </source>
</reference>
<dbReference type="GO" id="GO:0003968">
    <property type="term" value="F:RNA-directed RNA polymerase activity"/>
    <property type="evidence" value="ECO:0007669"/>
    <property type="project" value="UniProtKB-KW"/>
</dbReference>
<sequence>MTTRNDDRNVQDAYLDTLDPVDRHKVEQEIQNRPIHDNRFKQSIQHLSTKLNQITEYQPISESDNKLSSLNLADLPIHFLNLTSGERLHVTEVTKCNRLLIKLNSGKITHNDILIGHYKYSSAAVLDKMLSATLILDHDVNNMLELSSSSISSKTNHNSPSLVLHQLVLFSISRSFNASAKIEEPLGTYTPDLTVVNMKFDDQSNRKGFTANKMLIDITSMETLNKLRKMPRTILSLSLNKYYIAGIIGADPHLISLSYFNDSKDTSWIYQKLQIQKKHVRPGPDFPSKTVIDHIIKRRPVANLTFNQFSELCRRRYINHIMQETSNQSNNKHQLDKPQLRQQIKKLFTAIVTKHKFTHTRMKERDCHLFMNHSVPELYHEELKTVELEIDENRMTAMRELNDVSPYIVKSGLLKHIKETNSHQESHVKLFTKTRFISIDIRAYERVLEYRYGKYIKDLRMGVKLIDIANQMRDLTGAYRMYCYETIRKRLNLEISKFHSEIPEGKAHKLLKEPKKLKPVEEFPSRNYDKSTVYLKYRERIDPTHIKIIQESGLSDTMQSTLINILEKSRNYSDLRFRHRVAIAIRNVRRGGTCFEVSHWFRADRLARVYISGMILQKDKGNCTVCYFDKDRLCRTELWRLPDIENYSINFHRLVAMLVSLAKNTEDKSRLATYELIVGRMLNENSWGLSKFYKVYKYLATGICMGSVYIDKTVDKLIKTLDDSILSKPSLFFLAAVLKKNYTDDNINLDRTPLLSLPFELMGYESTLVNVCPKNTYGKLKHLKDTLTELQDEIILFNRNLNNIMPLHTHFLEILTCSDNSQVSSMIDKHLQMMDRLSVVTKDRFVFSPISAYIISRSVDDLMTNNKLVSGNLPHSSKILTAKASFCPRKYEDTMAVVSISNLKKSLGTDNISLCALKLLTSQNPIDLYMRMFDKEQVGGNREISILSSDLRILQVVVEYFCRNISSFSNIDMLDKADKFKNIIKTVNTSPNRILSLKGTFDQTRWGPNFNTLSFAYMLALMCKFTTEAYIPMAICILSEYKIFETPVYVPELVLNADSKYSCLGILGRSHMGQGIFHQTSSIYHSFVISTINNIVEERIDNILSTKNLIDIEFRTHAFTTSDDLCTVWNLDRIVYKGRKKKNLEEGEESNKRVKVTENRDDEEHEENSNLILDTDVIADIKFECMRWLNNLQLIMRPFCIKTSEYKNILSESYLEFNSLYLGNGSIAAQYTKFLYSLIEPTTTGNLVEDINNSLDSYYQGRQDLLGDSDSLIISKMNIVKTLLQYKVDSAVCGLPSDNLIRLGPTRFMNVLGATEDDPRTLETRSHLKYKTRGLLESCKMEATNRPNVDVSMLNVLNAEVIDSIAKSRGIQNYRSILSYDKSDKITIISDYLKTYDATSISYTMFLHLLFKERTFLHEFVNHSIQKPYIGVMNHRKANAAEYMYVTLKQTKGYKNTNESLCVSSFDRVPFINRNSSHQDICLHLLRHKHTTTRPNIPNLLNTQSYVLRYDMIQEFMSDIRVRKAGCHTILTRKSNPTGQYKRLVVVPPAEMSVYKCTMNLNAITTTDHNMLDVKRGYVSSSSSLINVLRYDFVKNKFLQTEGIVGRQYELQGMSVASFNVEEVVDVMSQYDIANIIKMDYRMAKKYYDFCYLNFCLRGTDATKPKPTVVKPSTEEDMRIMLLDDEELFGPLSGVIEEMCDAMHETGIMDVLNEGEQREMRNTEDDEMYGMIDYADHTDISENVIFSVKVPAWMCIFLDRYVYKRMVNLSILELAECRRCCKTNIRLYEDMAKLLGYVFNRDVATKFNDFAARVVTTYSFYLPEVESMWFNLLIAYLNNSLAFEDVSMEMLAHNSRKFRVSRKPMGKVLRRDHLERTLFRKNVEDLIPIP</sequence>
<keyword evidence="2" id="KW-0548">Nucleotidyltransferase</keyword>
<organism evidence="2">
    <name type="scientific">Beihai barnacle virus 6</name>
    <dbReference type="NCBI Taxonomy" id="1922364"/>
    <lineage>
        <taxon>Viruses</taxon>
        <taxon>Riboviria</taxon>
    </lineage>
</organism>
<feature type="region of interest" description="Disordered" evidence="1">
    <location>
        <begin position="1147"/>
        <end position="1167"/>
    </location>
</feature>
<evidence type="ECO:0000313" key="2">
    <source>
        <dbReference type="EMBL" id="APG79236.1"/>
    </source>
</evidence>
<keyword evidence="2" id="KW-0808">Transferase</keyword>
<accession>A0A1L3KPC7</accession>